<keyword evidence="7" id="KW-0812">Transmembrane</keyword>
<dbReference type="InterPro" id="IPR001762">
    <property type="entry name" value="Disintegrin_dom"/>
</dbReference>
<feature type="domain" description="Disintegrin" evidence="20">
    <location>
        <begin position="563"/>
        <end position="657"/>
    </location>
</feature>
<feature type="compositionally biased region" description="Polar residues" evidence="19">
    <location>
        <begin position="1351"/>
        <end position="1364"/>
    </location>
</feature>
<keyword evidence="13" id="KW-0482">Metalloprotease</keyword>
<dbReference type="InterPro" id="IPR034025">
    <property type="entry name" value="ADAM10_ADAM17"/>
</dbReference>
<dbReference type="CDD" id="cd04270">
    <property type="entry name" value="ZnMc_TACE_like"/>
    <property type="match status" value="1"/>
</dbReference>
<dbReference type="InterPro" id="IPR011333">
    <property type="entry name" value="SKP1/BTB/POZ_sf"/>
</dbReference>
<feature type="active site" evidence="18">
    <location>
        <position position="495"/>
    </location>
</feature>
<feature type="compositionally biased region" description="Polar residues" evidence="19">
    <location>
        <begin position="1317"/>
        <end position="1337"/>
    </location>
</feature>
<evidence type="ECO:0000256" key="4">
    <source>
        <dbReference type="ARBA" id="ARBA00012332"/>
    </source>
</evidence>
<dbReference type="GO" id="GO:0006509">
    <property type="term" value="P:membrane protein ectodomain proteolysis"/>
    <property type="evidence" value="ECO:0007669"/>
    <property type="project" value="TreeGrafter"/>
</dbReference>
<dbReference type="Gene3D" id="4.10.70.10">
    <property type="entry name" value="Disintegrin domain"/>
    <property type="match status" value="1"/>
</dbReference>
<keyword evidence="16" id="KW-1015">Disulfide bond</keyword>
<comment type="subcellular location">
    <subcellularLocation>
        <location evidence="3">Membrane</location>
        <topology evidence="3">Single-pass type I membrane protein</topology>
    </subcellularLocation>
</comment>
<accession>A0A9N8PZ62</accession>
<evidence type="ECO:0000259" key="20">
    <source>
        <dbReference type="PROSITE" id="PS50214"/>
    </source>
</evidence>
<comment type="cofactor">
    <cofactor evidence="2">
        <name>Zn(2+)</name>
        <dbReference type="ChEBI" id="CHEBI:29105"/>
    </cofactor>
</comment>
<name>A0A9N8PZ62_CHRIL</name>
<keyword evidence="15" id="KW-0865">Zymogen</keyword>
<dbReference type="InterPro" id="IPR024079">
    <property type="entry name" value="MetalloPept_cat_dom_sf"/>
</dbReference>
<dbReference type="InterPro" id="IPR049038">
    <property type="entry name" value="ADAM10_Cys-rich"/>
</dbReference>
<keyword evidence="6" id="KW-0165">Cleavage on pair of basic residues</keyword>
<sequence length="1506" mass="168418">MAIDHNSPIPLSGLSLSPFVRHWQPAAYAQLGGRRHSRAALPPPEPPPPPLRLTFHAHNREFKLILRPDPSSVFADGVQFHSTGGQMDYNTAHVYSGKLEDDESSHVYGVITADGLFDGTIWTPTEEYYVEPISRYNIDHPSMHSVIYRRSDVEHPYDTSEGAPCASHLLHMKRTLGQEVELFNFTDQRNIKSSTPNNFSDDLRSEIHRRKKRWLPEDEMQDDEPKKNPELPLDLDVPYTSNSEPSDKLSTRKPKTKIDKSNLITKVRLDSEESRPKPKTHVEVIKTKAGVVTVSKDIVKKEPVGYTVLSANASDDGRHVNKRATVDPRKTTCLVYLQADHMFYQRYGSEEACIEVMTRHVQKVNAIYKVTDFNQDGKPDNITFMIKRIKVHTLDALKDPAYRFPNNYGVEKYLELFSEEDYDAFCLAYMFTYRDFEMGTLGLAWTGDLKNAGGVCEKNGHYRGSMKSLNTGIVTLLNYGKHVPPAVSHVTLAHEIGHNFGSPHDPEVCTPFGEDGNYIMFARATSGDRKNNNKFSPCSLRAIDPVLNNKARSPKGCFTEPQPAICGNGVVEEGEECDCGWASECTDVCCRPQAARPHYKPCTLTEHSVCSPSQGPCCTASCTLKFGDKCRSDNGCRDAAFCDGKRAGCPASRHKPNRTRCDKELVCYMGECTGSICLAYGLESCQCPARSEDPRSACELCCRRPGGACLSSFHWNTAPFDVPDMYAKPGTPCNDYNGYCDVFQRCREVDPSGPLATLRKLLLSDESIAGFKRWVLKHWYAVLLILLAVIALLEVLQKQSGEPLIILKMRFSVLKCLVEFMYCGKTQCLEENLDELVSAAQFLKIKGLSKVTKEGLGIANNSEMPVFTPPVVINRPPQSLIDLHSQRSGPWEGAGSLGRAAERALLRREQDSRKAIHQLKHLQTRHMQDYMDRVTLSQAVNSICGPESSSNYMNLDNDLMYMDQTVSSNVLDPTISYSKEHSIGNETITSYSNTNPSSSADASNSGIGTAMSQYVNALKSAGLPTDLPILFESGDGSYINVNEQVLLDMVQSSEIQYEVIEQPNIIEKVADPSEIKSIDDLSKSIERGEMLLGNKGYGTNNDFDKDASQYNRTEDTINSLNAILPDNLESFAEQQNYVVLDPRLQENNNSIDNVNAHDFSCIDGDMQFFTKSMSDDVKKYYEDQQLHDARVIEQLCPASTSLDTNFSISLLDTKSSHLSSNLSQQYNPLNSEDLRRNEDCYDFGLQLPQSADFKEDALDCLMSTPKRHDDEQNTYEDSNQLDQRAQERDEIIKDLMNIENKMNMAQKHNSSVKEDQNNTNPDSNVQDFNVNQLNVSNVFDDPDNSKELDTQKTSNAESSAAITSSGLQWDNLDINTKGSGENNDNRNNEHIANADSQIATMTSESQYQDSVIDLTGPVNVKAEQWGSIMNESDDLNTENEQPSINDENINSTLENNIPFAVGLLPLKQVQSTEDGSLLKRKNSIDVDLLDNVDAKCLKRKVKYKKL</sequence>
<dbReference type="Pfam" id="PF00651">
    <property type="entry name" value="BTB"/>
    <property type="match status" value="1"/>
</dbReference>
<feature type="binding site" evidence="18">
    <location>
        <position position="498"/>
    </location>
    <ligand>
        <name>Zn(2+)</name>
        <dbReference type="ChEBI" id="CHEBI:29105"/>
        <note>catalytic</note>
    </ligand>
</feature>
<evidence type="ECO:0000256" key="5">
    <source>
        <dbReference type="ARBA" id="ARBA00022670"/>
    </source>
</evidence>
<evidence type="ECO:0000256" key="11">
    <source>
        <dbReference type="ARBA" id="ARBA00022833"/>
    </source>
</evidence>
<dbReference type="GO" id="GO:0005886">
    <property type="term" value="C:plasma membrane"/>
    <property type="evidence" value="ECO:0007669"/>
    <property type="project" value="TreeGrafter"/>
</dbReference>
<comment type="catalytic activity">
    <reaction evidence="1">
        <text>Endopeptidase of broad specificity.</text>
        <dbReference type="EC" id="3.4.24.81"/>
    </reaction>
</comment>
<evidence type="ECO:0000256" key="19">
    <source>
        <dbReference type="SAM" id="MobiDB-lite"/>
    </source>
</evidence>
<feature type="binding site" evidence="18">
    <location>
        <position position="504"/>
    </location>
    <ligand>
        <name>Zn(2+)</name>
        <dbReference type="ChEBI" id="CHEBI:29105"/>
        <note>catalytic</note>
    </ligand>
</feature>
<keyword evidence="10" id="KW-0378">Hydrolase</keyword>
<dbReference type="PROSITE" id="PS50214">
    <property type="entry name" value="DISINTEGRIN_2"/>
    <property type="match status" value="1"/>
</dbReference>
<gene>
    <name evidence="22" type="ORF">CINC_LOCUS11539</name>
</gene>
<keyword evidence="23" id="KW-1185">Reference proteome</keyword>
<keyword evidence="12" id="KW-1133">Transmembrane helix</keyword>
<evidence type="ECO:0000256" key="3">
    <source>
        <dbReference type="ARBA" id="ARBA00004479"/>
    </source>
</evidence>
<dbReference type="Gene3D" id="3.40.390.10">
    <property type="entry name" value="Collagenase (Catalytic Domain)"/>
    <property type="match status" value="1"/>
</dbReference>
<keyword evidence="5" id="KW-0645">Protease</keyword>
<evidence type="ECO:0000256" key="18">
    <source>
        <dbReference type="PROSITE-ProRule" id="PRU00276"/>
    </source>
</evidence>
<evidence type="ECO:0000256" key="1">
    <source>
        <dbReference type="ARBA" id="ARBA00001809"/>
    </source>
</evidence>
<dbReference type="EC" id="3.4.24.81" evidence="4"/>
<comment type="caution">
    <text evidence="18">Lacks conserved residue(s) required for the propagation of feature annotation.</text>
</comment>
<evidence type="ECO:0000313" key="22">
    <source>
        <dbReference type="EMBL" id="CAD0197255.1"/>
    </source>
</evidence>
<dbReference type="GO" id="GO:0004222">
    <property type="term" value="F:metalloendopeptidase activity"/>
    <property type="evidence" value="ECO:0007669"/>
    <property type="project" value="InterPro"/>
</dbReference>
<keyword evidence="8 18" id="KW-0479">Metal-binding</keyword>
<dbReference type="InterPro" id="IPR001590">
    <property type="entry name" value="Peptidase_M12B"/>
</dbReference>
<evidence type="ECO:0000256" key="12">
    <source>
        <dbReference type="ARBA" id="ARBA00022989"/>
    </source>
</evidence>
<evidence type="ECO:0000256" key="8">
    <source>
        <dbReference type="ARBA" id="ARBA00022723"/>
    </source>
</evidence>
<protein>
    <recommendedName>
        <fullName evidence="4">ADAM10 endopeptidase</fullName>
        <ecNumber evidence="4">3.4.24.81</ecNumber>
    </recommendedName>
</protein>
<feature type="region of interest" description="Disordered" evidence="19">
    <location>
        <begin position="1306"/>
        <end position="1364"/>
    </location>
</feature>
<keyword evidence="17" id="KW-0325">Glycoprotein</keyword>
<dbReference type="InterPro" id="IPR000210">
    <property type="entry name" value="BTB/POZ_dom"/>
</dbReference>
<evidence type="ECO:0000256" key="9">
    <source>
        <dbReference type="ARBA" id="ARBA00022729"/>
    </source>
</evidence>
<proteinExistence type="predicted"/>
<evidence type="ECO:0000256" key="2">
    <source>
        <dbReference type="ARBA" id="ARBA00001947"/>
    </source>
</evidence>
<evidence type="ECO:0000259" key="21">
    <source>
        <dbReference type="PROSITE" id="PS50215"/>
    </source>
</evidence>
<feature type="region of interest" description="Disordered" evidence="19">
    <location>
        <begin position="1264"/>
        <end position="1285"/>
    </location>
</feature>
<keyword evidence="14" id="KW-0472">Membrane</keyword>
<dbReference type="GO" id="GO:0046872">
    <property type="term" value="F:metal ion binding"/>
    <property type="evidence" value="ECO:0007669"/>
    <property type="project" value="UniProtKB-KW"/>
</dbReference>
<keyword evidence="9" id="KW-0732">Signal</keyword>
<dbReference type="EMBL" id="LR824009">
    <property type="protein sequence ID" value="CAD0197255.1"/>
    <property type="molecule type" value="Genomic_DNA"/>
</dbReference>
<evidence type="ECO:0000256" key="6">
    <source>
        <dbReference type="ARBA" id="ARBA00022685"/>
    </source>
</evidence>
<dbReference type="Pfam" id="PF00200">
    <property type="entry name" value="Disintegrin"/>
    <property type="match status" value="1"/>
</dbReference>
<evidence type="ECO:0000256" key="14">
    <source>
        <dbReference type="ARBA" id="ARBA00023136"/>
    </source>
</evidence>
<feature type="binding site" evidence="18">
    <location>
        <position position="494"/>
    </location>
    <ligand>
        <name>Zn(2+)</name>
        <dbReference type="ChEBI" id="CHEBI:29105"/>
        <note>catalytic</note>
    </ligand>
</feature>
<evidence type="ECO:0000256" key="16">
    <source>
        <dbReference type="ARBA" id="ARBA00023157"/>
    </source>
</evidence>
<dbReference type="SUPFAM" id="SSF55486">
    <property type="entry name" value="Metalloproteases ('zincins'), catalytic domain"/>
    <property type="match status" value="1"/>
</dbReference>
<dbReference type="Gene3D" id="3.30.710.10">
    <property type="entry name" value="Potassium Channel Kv1.1, Chain A"/>
    <property type="match status" value="1"/>
</dbReference>
<dbReference type="PANTHER" id="PTHR45702">
    <property type="entry name" value="ADAM10/ADAM17 METALLOPEPTIDASE FAMILY MEMBER"/>
    <property type="match status" value="1"/>
</dbReference>
<evidence type="ECO:0000256" key="15">
    <source>
        <dbReference type="ARBA" id="ARBA00023145"/>
    </source>
</evidence>
<reference evidence="22" key="1">
    <citation type="submission" date="2021-12" db="EMBL/GenBank/DDBJ databases">
        <authorList>
            <person name="King R."/>
        </authorList>
    </citation>
    <scope>NUCLEOTIDE SEQUENCE</scope>
</reference>
<dbReference type="OrthoDB" id="2149267at2759"/>
<evidence type="ECO:0000256" key="13">
    <source>
        <dbReference type="ARBA" id="ARBA00023049"/>
    </source>
</evidence>
<evidence type="ECO:0000313" key="23">
    <source>
        <dbReference type="Proteomes" id="UP001154114"/>
    </source>
</evidence>
<dbReference type="GO" id="GO:0007219">
    <property type="term" value="P:Notch signaling pathway"/>
    <property type="evidence" value="ECO:0007669"/>
    <property type="project" value="TreeGrafter"/>
</dbReference>
<dbReference type="PANTHER" id="PTHR45702:SF3">
    <property type="entry name" value="KUZBANIAN-LIKE, ISOFORM A"/>
    <property type="match status" value="1"/>
</dbReference>
<dbReference type="InterPro" id="IPR051489">
    <property type="entry name" value="ADAM_Metalloproteinase"/>
</dbReference>
<dbReference type="PROSITE" id="PS50215">
    <property type="entry name" value="ADAM_MEPRO"/>
    <property type="match status" value="1"/>
</dbReference>
<feature type="region of interest" description="Disordered" evidence="19">
    <location>
        <begin position="212"/>
        <end position="255"/>
    </location>
</feature>
<evidence type="ECO:0000256" key="10">
    <source>
        <dbReference type="ARBA" id="ARBA00022801"/>
    </source>
</evidence>
<dbReference type="Pfam" id="PF13574">
    <property type="entry name" value="Reprolysin_2"/>
    <property type="match status" value="1"/>
</dbReference>
<evidence type="ECO:0000256" key="17">
    <source>
        <dbReference type="ARBA" id="ARBA00023180"/>
    </source>
</evidence>
<keyword evidence="11 18" id="KW-0862">Zinc</keyword>
<dbReference type="SUPFAM" id="SSF57552">
    <property type="entry name" value="Blood coagulation inhibitor (disintegrin)"/>
    <property type="match status" value="1"/>
</dbReference>
<dbReference type="InterPro" id="IPR036436">
    <property type="entry name" value="Disintegrin_dom_sf"/>
</dbReference>
<feature type="domain" description="Peptidase M12B" evidence="21">
    <location>
        <begin position="331"/>
        <end position="549"/>
    </location>
</feature>
<dbReference type="Pfam" id="PF21299">
    <property type="entry name" value="ADAM10_Cys-rich"/>
    <property type="match status" value="1"/>
</dbReference>
<evidence type="ECO:0000256" key="7">
    <source>
        <dbReference type="ARBA" id="ARBA00022692"/>
    </source>
</evidence>
<dbReference type="Proteomes" id="UP001154114">
    <property type="component" value="Chromosome 6"/>
</dbReference>
<feature type="compositionally biased region" description="Basic and acidic residues" evidence="19">
    <location>
        <begin position="245"/>
        <end position="255"/>
    </location>
</feature>
<dbReference type="SMART" id="SM00050">
    <property type="entry name" value="DISIN"/>
    <property type="match status" value="1"/>
</dbReference>
<organism evidence="22 23">
    <name type="scientific">Chrysodeixis includens</name>
    <name type="common">Soybean looper</name>
    <name type="synonym">Pseudoplusia includens</name>
    <dbReference type="NCBI Taxonomy" id="689277"/>
    <lineage>
        <taxon>Eukaryota</taxon>
        <taxon>Metazoa</taxon>
        <taxon>Ecdysozoa</taxon>
        <taxon>Arthropoda</taxon>
        <taxon>Hexapoda</taxon>
        <taxon>Insecta</taxon>
        <taxon>Pterygota</taxon>
        <taxon>Neoptera</taxon>
        <taxon>Endopterygota</taxon>
        <taxon>Lepidoptera</taxon>
        <taxon>Glossata</taxon>
        <taxon>Ditrysia</taxon>
        <taxon>Noctuoidea</taxon>
        <taxon>Noctuidae</taxon>
        <taxon>Plusiinae</taxon>
        <taxon>Chrysodeixis</taxon>
    </lineage>
</organism>